<dbReference type="GeneID" id="17322115"/>
<dbReference type="KEGG" id="ccp:CHC_T00003187001"/>
<feature type="compositionally biased region" description="Polar residues" evidence="1">
    <location>
        <begin position="409"/>
        <end position="422"/>
    </location>
</feature>
<feature type="region of interest" description="Disordered" evidence="1">
    <location>
        <begin position="128"/>
        <end position="154"/>
    </location>
</feature>
<feature type="region of interest" description="Disordered" evidence="1">
    <location>
        <begin position="1"/>
        <end position="110"/>
    </location>
</feature>
<evidence type="ECO:0000313" key="3">
    <source>
        <dbReference type="Proteomes" id="UP000012073"/>
    </source>
</evidence>
<feature type="compositionally biased region" description="Basic residues" evidence="1">
    <location>
        <begin position="297"/>
        <end position="309"/>
    </location>
</feature>
<gene>
    <name evidence="2" type="ORF">CHC_T00003187001</name>
</gene>
<keyword evidence="3" id="KW-1185">Reference proteome</keyword>
<feature type="region of interest" description="Disordered" evidence="1">
    <location>
        <begin position="168"/>
        <end position="268"/>
    </location>
</feature>
<evidence type="ECO:0008006" key="4">
    <source>
        <dbReference type="Google" id="ProtNLM"/>
    </source>
</evidence>
<feature type="compositionally biased region" description="Polar residues" evidence="1">
    <location>
        <begin position="316"/>
        <end position="331"/>
    </location>
</feature>
<evidence type="ECO:0000256" key="1">
    <source>
        <dbReference type="SAM" id="MobiDB-lite"/>
    </source>
</evidence>
<evidence type="ECO:0000313" key="2">
    <source>
        <dbReference type="EMBL" id="CDF34577.1"/>
    </source>
</evidence>
<dbReference type="Proteomes" id="UP000012073">
    <property type="component" value="Unassembled WGS sequence"/>
</dbReference>
<feature type="compositionally biased region" description="Polar residues" evidence="1">
    <location>
        <begin position="128"/>
        <end position="140"/>
    </location>
</feature>
<feature type="compositionally biased region" description="Pro residues" evidence="1">
    <location>
        <begin position="231"/>
        <end position="240"/>
    </location>
</feature>
<feature type="compositionally biased region" description="Polar residues" evidence="1">
    <location>
        <begin position="372"/>
        <end position="388"/>
    </location>
</feature>
<feature type="compositionally biased region" description="Low complexity" evidence="1">
    <location>
        <begin position="22"/>
        <end position="54"/>
    </location>
</feature>
<feature type="compositionally biased region" description="Polar residues" evidence="1">
    <location>
        <begin position="56"/>
        <end position="82"/>
    </location>
</feature>
<dbReference type="AlphaFoldDB" id="R7Q7R2"/>
<proteinExistence type="predicted"/>
<dbReference type="EMBL" id="HG001700">
    <property type="protein sequence ID" value="CDF34577.1"/>
    <property type="molecule type" value="Genomic_DNA"/>
</dbReference>
<name>R7Q7R2_CHOCR</name>
<feature type="region of interest" description="Disordered" evidence="1">
    <location>
        <begin position="352"/>
        <end position="422"/>
    </location>
</feature>
<dbReference type="OMA" id="FEENQGT"/>
<protein>
    <recommendedName>
        <fullName evidence="4">RanBP2-type domain-containing protein</fullName>
    </recommendedName>
</protein>
<feature type="region of interest" description="Disordered" evidence="1">
    <location>
        <begin position="284"/>
        <end position="338"/>
    </location>
</feature>
<accession>R7Q7R2</accession>
<organism evidence="2 3">
    <name type="scientific">Chondrus crispus</name>
    <name type="common">Carrageen Irish moss</name>
    <name type="synonym">Polymorpha crispa</name>
    <dbReference type="NCBI Taxonomy" id="2769"/>
    <lineage>
        <taxon>Eukaryota</taxon>
        <taxon>Rhodophyta</taxon>
        <taxon>Florideophyceae</taxon>
        <taxon>Rhodymeniophycidae</taxon>
        <taxon>Gigartinales</taxon>
        <taxon>Gigartinaceae</taxon>
        <taxon>Chondrus</taxon>
    </lineage>
</organism>
<reference evidence="3" key="1">
    <citation type="journal article" date="2013" name="Proc. Natl. Acad. Sci. U.S.A.">
        <title>Genome structure and metabolic features in the red seaweed Chondrus crispus shed light on evolution of the Archaeplastida.</title>
        <authorList>
            <person name="Collen J."/>
            <person name="Porcel B."/>
            <person name="Carre W."/>
            <person name="Ball S.G."/>
            <person name="Chaparro C."/>
            <person name="Tonon T."/>
            <person name="Barbeyron T."/>
            <person name="Michel G."/>
            <person name="Noel B."/>
            <person name="Valentin K."/>
            <person name="Elias M."/>
            <person name="Artiguenave F."/>
            <person name="Arun A."/>
            <person name="Aury J.M."/>
            <person name="Barbosa-Neto J.F."/>
            <person name="Bothwell J.H."/>
            <person name="Bouget F.Y."/>
            <person name="Brillet L."/>
            <person name="Cabello-Hurtado F."/>
            <person name="Capella-Gutierrez S."/>
            <person name="Charrier B."/>
            <person name="Cladiere L."/>
            <person name="Cock J.M."/>
            <person name="Coelho S.M."/>
            <person name="Colleoni C."/>
            <person name="Czjzek M."/>
            <person name="Da Silva C."/>
            <person name="Delage L."/>
            <person name="Denoeud F."/>
            <person name="Deschamps P."/>
            <person name="Dittami S.M."/>
            <person name="Gabaldon T."/>
            <person name="Gachon C.M."/>
            <person name="Groisillier A."/>
            <person name="Herve C."/>
            <person name="Jabbari K."/>
            <person name="Katinka M."/>
            <person name="Kloareg B."/>
            <person name="Kowalczyk N."/>
            <person name="Labadie K."/>
            <person name="Leblanc C."/>
            <person name="Lopez P.J."/>
            <person name="McLachlan D.H."/>
            <person name="Meslet-Cladiere L."/>
            <person name="Moustafa A."/>
            <person name="Nehr Z."/>
            <person name="Nyvall Collen P."/>
            <person name="Panaud O."/>
            <person name="Partensky F."/>
            <person name="Poulain J."/>
            <person name="Rensing S.A."/>
            <person name="Rousvoal S."/>
            <person name="Samson G."/>
            <person name="Symeonidi A."/>
            <person name="Weissenbach J."/>
            <person name="Zambounis A."/>
            <person name="Wincker P."/>
            <person name="Boyen C."/>
        </authorList>
    </citation>
    <scope>NUCLEOTIDE SEQUENCE [LARGE SCALE GENOMIC DNA]</scope>
    <source>
        <strain evidence="3">cv. Stackhouse</strain>
    </source>
</reference>
<dbReference type="RefSeq" id="XP_005714396.1">
    <property type="nucleotide sequence ID" value="XM_005714339.1"/>
</dbReference>
<dbReference type="Gramene" id="CDF34577">
    <property type="protein sequence ID" value="CDF34577"/>
    <property type="gene ID" value="CHC_T00003187001"/>
</dbReference>
<dbReference type="OrthoDB" id="10681487at2759"/>
<sequence>MSRNPHQRLPYGHPTQPPSHPQQPQRQRQQQSLHPHTHSQPQQHHQDHQSPLPHIGTTNFPPSTAPHSAQGHNLPQQHSLTPITHHIPMLARHPDPPPQPSAPPHQQSSGQEMNMFEVLGPSQTQNPALYQEPQDLNQPSMPHPAFPGATAQQTQLTDVYPQQPVHSRPQYVSSMWPPEHPVQSHQPHPQPPAVLQRPQPPLHLHQQMPKYDPHASAPRSVQSKRKRLIDPTPPQISPPHPNRETPVASTPKPPGHGTSTDTRQGKERVQRACTNCGEMNHIRKNKCSRCGTPKEPAKKRPRRQRKKKTPPQPQPASSNPMQASGSMSTPHRQGMPPEANVIAPVNRLQPFTQRQDPRQGGMQQVFDPRALTFQQGQPQASNTVQTHSAHALQRGQRQAPEFPLEPTFEENQGTFSHQYRER</sequence>